<evidence type="ECO:0000256" key="1">
    <source>
        <dbReference type="ARBA" id="ARBA00022801"/>
    </source>
</evidence>
<sequence>MTAADLLSVLPDALAITAGADHVVESLSPRGGQLFGTAVRTGRPIRETVPTGGLVAALDAAYRDGETTVVPRGVMSSAAVPTADEWSFGVSASPVGDISRGVSGLLLRVLADGPADVDGSRARAHEFQRLTEQLSSAATPTEIGRLTATAAATLIGADASVVYARVEGEDVLESLHHAGWPGDTVERFRRLPMQRGRPLSDAVLTGRPVWIEDAHQWRSQYPEMAPVGVAEGHEATACLPLRVESRELGAAVFSFSGARAFGLAEREFLLAVAALCAQALDRARLYTAEREARAAAERERDRMSFLARASQLMEAPFSVEERLRRLADLAVTGICDWSAVHFVRGSRLERVAVAHLDPAKVAFVEELEHRYPPDPDAPGGAMQVARSGVPVVMSEIPDDLLVASAKDETHLELMRAIGLSSAIVVPLLSRGRSLGALTLVHAESGERFTDDDLTFVGQLATTAALALDNAALYEAQRTVARTLQTALLPAELPKVPGVRCAGRYRPPSPDLTDVYVGGDLYDIHEDVERGRWALTVADVCGKGPQAAALTALIRHTVHAEVGHGYAPADVLRRVNTAMLRHHGGARARFATMVHAALTVEPTGAAVTLVNGGHPPGLVLRGDRVESIAVPGTLVGVYPDPNLTEVEIHLAPGDTMLLYTDGVTEAHGPQGFYGSEPLEALLATLAGESADAIADAILTEVSDFQCGRLRDDVALLVIQVQR</sequence>
<protein>
    <submittedName>
        <fullName evidence="3">SpoIIE family protein phosphatase</fullName>
    </submittedName>
</protein>
<dbReference type="Pfam" id="PF13185">
    <property type="entry name" value="GAF_2"/>
    <property type="match status" value="2"/>
</dbReference>
<dbReference type="Gene3D" id="3.30.450.40">
    <property type="match status" value="2"/>
</dbReference>
<dbReference type="InterPro" id="IPR001932">
    <property type="entry name" value="PPM-type_phosphatase-like_dom"/>
</dbReference>
<dbReference type="Gene3D" id="3.60.40.10">
    <property type="entry name" value="PPM-type phosphatase domain"/>
    <property type="match status" value="1"/>
</dbReference>
<dbReference type="Pfam" id="PF07228">
    <property type="entry name" value="SpoIIE"/>
    <property type="match status" value="1"/>
</dbReference>
<name>A0ABS8PME4_9PSEU</name>
<reference evidence="3 4" key="1">
    <citation type="submission" date="2021-11" db="EMBL/GenBank/DDBJ databases">
        <title>Draft genome sequence of Actinomycetospora sp. SF1 isolated from the rhizosphere soil.</title>
        <authorList>
            <person name="Duangmal K."/>
            <person name="Chantavorakit T."/>
        </authorList>
    </citation>
    <scope>NUCLEOTIDE SEQUENCE [LARGE SCALE GENOMIC DNA]</scope>
    <source>
        <strain evidence="3 4">TBRC 5722</strain>
    </source>
</reference>
<dbReference type="InterPro" id="IPR029016">
    <property type="entry name" value="GAF-like_dom_sf"/>
</dbReference>
<keyword evidence="1" id="KW-0378">Hydrolase</keyword>
<keyword evidence="4" id="KW-1185">Reference proteome</keyword>
<gene>
    <name evidence="3" type="ORF">LQ327_32720</name>
</gene>
<dbReference type="SUPFAM" id="SSF81606">
    <property type="entry name" value="PP2C-like"/>
    <property type="match status" value="1"/>
</dbReference>
<feature type="domain" description="Phytochrome chromophore attachment site" evidence="2">
    <location>
        <begin position="410"/>
        <end position="462"/>
    </location>
</feature>
<organism evidence="3 4">
    <name type="scientific">Actinomycetospora endophytica</name>
    <dbReference type="NCBI Taxonomy" id="2291215"/>
    <lineage>
        <taxon>Bacteria</taxon>
        <taxon>Bacillati</taxon>
        <taxon>Actinomycetota</taxon>
        <taxon>Actinomycetes</taxon>
        <taxon>Pseudonocardiales</taxon>
        <taxon>Pseudonocardiaceae</taxon>
        <taxon>Actinomycetospora</taxon>
    </lineage>
</organism>
<evidence type="ECO:0000259" key="2">
    <source>
        <dbReference type="PROSITE" id="PS50046"/>
    </source>
</evidence>
<evidence type="ECO:0000313" key="3">
    <source>
        <dbReference type="EMBL" id="MCD2198144.1"/>
    </source>
</evidence>
<dbReference type="PANTHER" id="PTHR43156">
    <property type="entry name" value="STAGE II SPORULATION PROTEIN E-RELATED"/>
    <property type="match status" value="1"/>
</dbReference>
<dbReference type="InterPro" id="IPR016132">
    <property type="entry name" value="Phyto_chromo_attachment"/>
</dbReference>
<dbReference type="PROSITE" id="PS50046">
    <property type="entry name" value="PHYTOCHROME_2"/>
    <property type="match status" value="1"/>
</dbReference>
<comment type="caution">
    <text evidence="3">The sequence shown here is derived from an EMBL/GenBank/DDBJ whole genome shotgun (WGS) entry which is preliminary data.</text>
</comment>
<dbReference type="SMART" id="SM00065">
    <property type="entry name" value="GAF"/>
    <property type="match status" value="2"/>
</dbReference>
<dbReference type="InterPro" id="IPR036457">
    <property type="entry name" value="PPM-type-like_dom_sf"/>
</dbReference>
<proteinExistence type="predicted"/>
<evidence type="ECO:0000313" key="4">
    <source>
        <dbReference type="Proteomes" id="UP001199469"/>
    </source>
</evidence>
<dbReference type="PANTHER" id="PTHR43156:SF2">
    <property type="entry name" value="STAGE II SPORULATION PROTEIN E"/>
    <property type="match status" value="1"/>
</dbReference>
<dbReference type="RefSeq" id="WP_230740986.1">
    <property type="nucleotide sequence ID" value="NZ_JAJNDB010000011.1"/>
</dbReference>
<dbReference type="SMART" id="SM00331">
    <property type="entry name" value="PP2C_SIG"/>
    <property type="match status" value="1"/>
</dbReference>
<dbReference type="EMBL" id="JAJNDB010000011">
    <property type="protein sequence ID" value="MCD2198144.1"/>
    <property type="molecule type" value="Genomic_DNA"/>
</dbReference>
<dbReference type="SUPFAM" id="SSF55781">
    <property type="entry name" value="GAF domain-like"/>
    <property type="match status" value="2"/>
</dbReference>
<dbReference type="InterPro" id="IPR052016">
    <property type="entry name" value="Bact_Sigma-Reg"/>
</dbReference>
<dbReference type="InterPro" id="IPR003018">
    <property type="entry name" value="GAF"/>
</dbReference>
<accession>A0ABS8PME4</accession>
<dbReference type="Proteomes" id="UP001199469">
    <property type="component" value="Unassembled WGS sequence"/>
</dbReference>